<dbReference type="OrthoDB" id="9800864at2"/>
<dbReference type="RefSeq" id="WP_131180445.1">
    <property type="nucleotide sequence ID" value="NZ_QJUI01000010.1"/>
</dbReference>
<organism evidence="5 6">
    <name type="scientific">Phytopseudomonas daroniae</name>
    <dbReference type="NCBI Taxonomy" id="2487519"/>
    <lineage>
        <taxon>Bacteria</taxon>
        <taxon>Pseudomonadati</taxon>
        <taxon>Pseudomonadota</taxon>
        <taxon>Gammaproteobacteria</taxon>
        <taxon>Pseudomonadales</taxon>
        <taxon>Pseudomonadaceae</taxon>
        <taxon>Phytopseudomonas</taxon>
    </lineage>
</organism>
<dbReference type="InterPro" id="IPR009061">
    <property type="entry name" value="DNA-bd_dom_put_sf"/>
</dbReference>
<dbReference type="InterPro" id="IPR002020">
    <property type="entry name" value="Citrate_synthase"/>
</dbReference>
<comment type="pathway">
    <text evidence="1">Carbohydrate metabolism; tricarboxylic acid cycle; isocitrate from oxaloacetate: step 1/2.</text>
</comment>
<dbReference type="SUPFAM" id="SSF48256">
    <property type="entry name" value="Citrate synthase"/>
    <property type="match status" value="1"/>
</dbReference>
<comment type="similarity">
    <text evidence="2">Belongs to the citrate synthase family.</text>
</comment>
<keyword evidence="4" id="KW-0808">Transferase</keyword>
<protein>
    <recommendedName>
        <fullName evidence="3">citrate synthase (unknown stereospecificity)</fullName>
        <ecNumber evidence="3">2.3.3.16</ecNumber>
    </recommendedName>
</protein>
<name>A0A4Q9QN14_9GAMM</name>
<dbReference type="Proteomes" id="UP000292302">
    <property type="component" value="Unassembled WGS sequence"/>
</dbReference>
<dbReference type="PANTHER" id="PTHR11739:SF4">
    <property type="entry name" value="CITRATE SYNTHASE, PEROXISOMAL"/>
    <property type="match status" value="1"/>
</dbReference>
<dbReference type="GO" id="GO:0005829">
    <property type="term" value="C:cytosol"/>
    <property type="evidence" value="ECO:0007669"/>
    <property type="project" value="TreeGrafter"/>
</dbReference>
<accession>A0A4Q9QN14</accession>
<sequence>MSDEHLYLTAEQAAGRLGVNLPTLYAYVSRKNIRSVKVDGSRKRRYWAADIERLAKGERRAKVAEQPELDLGIQSSAITLLTDNGVYYRGVSATELADSATVEQAAELIWQSPGAFSKALPTMPASTQALLELYRHMSVSEKAIALFPLVEHENPRAFDLSPDAYARTGADVVRILASLITGQGVPSTQPLHEFLSAGLGVDPAYRDLLRRLLVLFIDHEFDHCTYSVRAAARTGVTPYYAAIAGLTTYQGRRTAYSRHQAANRLLTEICTARNPTPTILQYFSQSGEIPGFNHSTHKMVDPRVGNLMSALVEVFGADPEFQNLQKAAEVVDELVGKPPEFVLLASFVGRKCNLVGEELALAGIARAIGWIAHASEQCQLPVARQRANYTGKLPG</sequence>
<dbReference type="Pfam" id="PF00285">
    <property type="entry name" value="Citrate_synt"/>
    <property type="match status" value="1"/>
</dbReference>
<dbReference type="AlphaFoldDB" id="A0A4Q9QN14"/>
<dbReference type="InterPro" id="IPR016143">
    <property type="entry name" value="Citrate_synth-like_sm_a-sub"/>
</dbReference>
<evidence type="ECO:0000313" key="5">
    <source>
        <dbReference type="EMBL" id="TBU79332.1"/>
    </source>
</evidence>
<evidence type="ECO:0000256" key="2">
    <source>
        <dbReference type="ARBA" id="ARBA00010566"/>
    </source>
</evidence>
<dbReference type="EC" id="2.3.3.16" evidence="3"/>
<dbReference type="GO" id="GO:0005975">
    <property type="term" value="P:carbohydrate metabolic process"/>
    <property type="evidence" value="ECO:0007669"/>
    <property type="project" value="TreeGrafter"/>
</dbReference>
<evidence type="ECO:0000256" key="4">
    <source>
        <dbReference type="ARBA" id="ARBA00022679"/>
    </source>
</evidence>
<dbReference type="SUPFAM" id="SSF46955">
    <property type="entry name" value="Putative DNA-binding domain"/>
    <property type="match status" value="1"/>
</dbReference>
<dbReference type="Gene3D" id="1.10.580.10">
    <property type="entry name" value="Citrate Synthase, domain 1"/>
    <property type="match status" value="1"/>
</dbReference>
<proteinExistence type="inferred from homology"/>
<dbReference type="Gene3D" id="1.10.230.10">
    <property type="entry name" value="Cytochrome P450-Terp, domain 2"/>
    <property type="match status" value="1"/>
</dbReference>
<dbReference type="PANTHER" id="PTHR11739">
    <property type="entry name" value="CITRATE SYNTHASE"/>
    <property type="match status" value="1"/>
</dbReference>
<keyword evidence="6" id="KW-1185">Reference proteome</keyword>
<dbReference type="EMBL" id="QJUI01000010">
    <property type="protein sequence ID" value="TBU79332.1"/>
    <property type="molecule type" value="Genomic_DNA"/>
</dbReference>
<dbReference type="GO" id="GO:0006099">
    <property type="term" value="P:tricarboxylic acid cycle"/>
    <property type="evidence" value="ECO:0007669"/>
    <property type="project" value="UniProtKB-UniPathway"/>
</dbReference>
<gene>
    <name evidence="5" type="ORF">DNK06_13055</name>
</gene>
<dbReference type="UniPathway" id="UPA00223">
    <property type="reaction ID" value="UER00717"/>
</dbReference>
<dbReference type="InterPro" id="IPR036969">
    <property type="entry name" value="Citrate_synthase_sf"/>
</dbReference>
<evidence type="ECO:0000256" key="3">
    <source>
        <dbReference type="ARBA" id="ARBA00012972"/>
    </source>
</evidence>
<dbReference type="GO" id="GO:0036440">
    <property type="term" value="F:citrate synthase activity"/>
    <property type="evidence" value="ECO:0007669"/>
    <property type="project" value="UniProtKB-EC"/>
</dbReference>
<reference evidence="5 6" key="1">
    <citation type="submission" date="2018-06" db="EMBL/GenBank/DDBJ databases">
        <title>Three novel Pseudomonas species isolated from symptomatic oak.</title>
        <authorList>
            <person name="Bueno-Gonzalez V."/>
            <person name="Brady C."/>
        </authorList>
    </citation>
    <scope>NUCLEOTIDE SEQUENCE [LARGE SCALE GENOMIC DNA]</scope>
    <source>
        <strain evidence="5 6">P9A</strain>
    </source>
</reference>
<dbReference type="GO" id="GO:0003677">
    <property type="term" value="F:DNA binding"/>
    <property type="evidence" value="ECO:0007669"/>
    <property type="project" value="UniProtKB-KW"/>
</dbReference>
<keyword evidence="5" id="KW-0238">DNA-binding</keyword>
<dbReference type="InterPro" id="IPR016142">
    <property type="entry name" value="Citrate_synth-like_lrg_a-sub"/>
</dbReference>
<evidence type="ECO:0000256" key="1">
    <source>
        <dbReference type="ARBA" id="ARBA00004751"/>
    </source>
</evidence>
<comment type="caution">
    <text evidence="5">The sequence shown here is derived from an EMBL/GenBank/DDBJ whole genome shotgun (WGS) entry which is preliminary data.</text>
</comment>
<evidence type="ECO:0000313" key="6">
    <source>
        <dbReference type="Proteomes" id="UP000292302"/>
    </source>
</evidence>